<sequence>MAASVRRRFVKVGARNVHYRMTGTGPAALFIHSSPANSSFVLPEMAAMADRFTCIAFDTPGFGLSDPLPGDRLEVADLADAIAEAMQALAMPPCPVFGTHTGAAIALELAVRHPALVTGLVLDAVPIFTEAETAALFEDYLIALDPDPLGGHFSRYWTRFRDQSIWFPWSQPSPAHLNPYDLAAPERTDHWVSMFYECGRSYAPAYRAALDYGPRAIAAVQALEVPALFTAIASDMLFPHLDRLPPLRQGQSVVRLDASLAAKHALLREAFAGYAASTWPDIVRGGPPDRQFVDVAGGQIFARLSGDGPGTPLVIVPDLPGPQVPRIEGIEARPVVTLDPPGSGESCWIDGGLEDIALLLWQAIGSLGYDRVILHGTGFGAVIAAAMAGQRPDRTETLILCGPPWHDENERRAFADRIAPPIEIEADGSHWYRAWLMLRDSLVWFPWYDRRQTAQRRVPADFDAWRLHERTVRVMKQRQDYARPIMAALSVPLGALLDRVTSPIFAYGDDEVPFSTASDQQWREWRQAIRWIETGGLNAVLNRP</sequence>
<dbReference type="Pfam" id="PF00561">
    <property type="entry name" value="Abhydrolase_1"/>
    <property type="match status" value="1"/>
</dbReference>
<dbReference type="AlphaFoldDB" id="A0A838L7Y1"/>
<reference evidence="2 3" key="1">
    <citation type="submission" date="2020-07" db="EMBL/GenBank/DDBJ databases">
        <authorList>
            <person name="Sun Q."/>
        </authorList>
    </citation>
    <scope>NUCLEOTIDE SEQUENCE [LARGE SCALE GENOMIC DNA]</scope>
    <source>
        <strain evidence="2 3">CGMCC 1.13654</strain>
    </source>
</reference>
<protein>
    <submittedName>
        <fullName evidence="2">Alpha/beta fold hydrolase</fullName>
    </submittedName>
</protein>
<dbReference type="Gene3D" id="3.40.50.1820">
    <property type="entry name" value="alpha/beta hydrolase"/>
    <property type="match status" value="2"/>
</dbReference>
<evidence type="ECO:0000313" key="2">
    <source>
        <dbReference type="EMBL" id="MBA2934822.1"/>
    </source>
</evidence>
<name>A0A838L7Y1_9SPHN</name>
<comment type="caution">
    <text evidence="2">The sequence shown here is derived from an EMBL/GenBank/DDBJ whole genome shotgun (WGS) entry which is preliminary data.</text>
</comment>
<organism evidence="2 3">
    <name type="scientific">Sphingomonas chungangi</name>
    <dbReference type="NCBI Taxonomy" id="2683589"/>
    <lineage>
        <taxon>Bacteria</taxon>
        <taxon>Pseudomonadati</taxon>
        <taxon>Pseudomonadota</taxon>
        <taxon>Alphaproteobacteria</taxon>
        <taxon>Sphingomonadales</taxon>
        <taxon>Sphingomonadaceae</taxon>
        <taxon>Sphingomonas</taxon>
    </lineage>
</organism>
<dbReference type="InterPro" id="IPR050266">
    <property type="entry name" value="AB_hydrolase_sf"/>
</dbReference>
<dbReference type="InterPro" id="IPR000073">
    <property type="entry name" value="AB_hydrolase_1"/>
</dbReference>
<dbReference type="EMBL" id="JACEIB010000007">
    <property type="protein sequence ID" value="MBA2934822.1"/>
    <property type="molecule type" value="Genomic_DNA"/>
</dbReference>
<gene>
    <name evidence="2" type="ORF">HZF05_12010</name>
</gene>
<feature type="domain" description="AB hydrolase-1" evidence="1">
    <location>
        <begin position="29"/>
        <end position="163"/>
    </location>
</feature>
<accession>A0A838L7Y1</accession>
<evidence type="ECO:0000313" key="3">
    <source>
        <dbReference type="Proteomes" id="UP000570166"/>
    </source>
</evidence>
<dbReference type="PANTHER" id="PTHR43798">
    <property type="entry name" value="MONOACYLGLYCEROL LIPASE"/>
    <property type="match status" value="1"/>
</dbReference>
<dbReference type="GO" id="GO:0016787">
    <property type="term" value="F:hydrolase activity"/>
    <property type="evidence" value="ECO:0007669"/>
    <property type="project" value="UniProtKB-KW"/>
</dbReference>
<dbReference type="SUPFAM" id="SSF53474">
    <property type="entry name" value="alpha/beta-Hydrolases"/>
    <property type="match status" value="2"/>
</dbReference>
<dbReference type="InterPro" id="IPR029058">
    <property type="entry name" value="AB_hydrolase_fold"/>
</dbReference>
<proteinExistence type="predicted"/>
<keyword evidence="3" id="KW-1185">Reference proteome</keyword>
<dbReference type="Proteomes" id="UP000570166">
    <property type="component" value="Unassembled WGS sequence"/>
</dbReference>
<keyword evidence="2" id="KW-0378">Hydrolase</keyword>
<dbReference type="RefSeq" id="WP_160366599.1">
    <property type="nucleotide sequence ID" value="NZ_JACEIB010000007.1"/>
</dbReference>
<evidence type="ECO:0000259" key="1">
    <source>
        <dbReference type="Pfam" id="PF00561"/>
    </source>
</evidence>